<evidence type="ECO:0000256" key="6">
    <source>
        <dbReference type="ARBA" id="ARBA00025581"/>
    </source>
</evidence>
<organism evidence="10 11">
    <name type="scientific">Amniculicola lignicola CBS 123094</name>
    <dbReference type="NCBI Taxonomy" id="1392246"/>
    <lineage>
        <taxon>Eukaryota</taxon>
        <taxon>Fungi</taxon>
        <taxon>Dikarya</taxon>
        <taxon>Ascomycota</taxon>
        <taxon>Pezizomycotina</taxon>
        <taxon>Dothideomycetes</taxon>
        <taxon>Pleosporomycetidae</taxon>
        <taxon>Pleosporales</taxon>
        <taxon>Amniculicolaceae</taxon>
        <taxon>Amniculicola</taxon>
    </lineage>
</organism>
<evidence type="ECO:0000256" key="8">
    <source>
        <dbReference type="SAM" id="MobiDB-lite"/>
    </source>
</evidence>
<dbReference type="PROSITE" id="PS51351">
    <property type="entry name" value="TFIIE_BETA_C"/>
    <property type="match status" value="1"/>
</dbReference>
<keyword evidence="4 7" id="KW-0804">Transcription</keyword>
<dbReference type="AlphaFoldDB" id="A0A6A5VZ54"/>
<dbReference type="GO" id="GO:0003677">
    <property type="term" value="F:DNA binding"/>
    <property type="evidence" value="ECO:0007669"/>
    <property type="project" value="UniProtKB-UniRule"/>
</dbReference>
<gene>
    <name evidence="10" type="ORF">P154DRAFT_500991</name>
</gene>
<sequence length="263" mass="30152">MSSLKPGATARLAAPSPTPSTSSNGGMKRKRVDVPAANIVYSQPTETGTGEHIYTQVTYTIEHLRNQQKWLTLKEVFDYLNIHNQKQREQLQAIYSSPQTDRIEYNYTNNTLRYRPKYNIRNAAQLKGYLQSQKSAQGLPLRDLRDGWANVLEDIKQLEDKKEVLVKRNPKDNTAKTVWINDPSLMHKVDEHFKADWHQIQIPQAPDELRNKLMSVGLKPSSAPREIVSSKPKDKKRKAARRGGKQTNTHMTAILKDFSHLRK</sequence>
<feature type="compositionally biased region" description="Basic residues" evidence="8">
    <location>
        <begin position="233"/>
        <end position="244"/>
    </location>
</feature>
<dbReference type="Proteomes" id="UP000799779">
    <property type="component" value="Unassembled WGS sequence"/>
</dbReference>
<dbReference type="GO" id="GO:0003743">
    <property type="term" value="F:translation initiation factor activity"/>
    <property type="evidence" value="ECO:0007669"/>
    <property type="project" value="UniProtKB-KW"/>
</dbReference>
<dbReference type="Pfam" id="PF02186">
    <property type="entry name" value="TFIIE_beta"/>
    <property type="match status" value="1"/>
</dbReference>
<comment type="similarity">
    <text evidence="7">Belongs to the TFIIE beta subunit family.</text>
</comment>
<keyword evidence="11" id="KW-1185">Reference proteome</keyword>
<dbReference type="InterPro" id="IPR003166">
    <property type="entry name" value="TFIIE_bsu_DNA-bd"/>
</dbReference>
<dbReference type="PANTHER" id="PTHR12716:SF8">
    <property type="entry name" value="TRANSCRIPTION INITIATION FACTOR IIE SUBUNIT BETA"/>
    <property type="match status" value="1"/>
</dbReference>
<evidence type="ECO:0000313" key="10">
    <source>
        <dbReference type="EMBL" id="KAF1994982.1"/>
    </source>
</evidence>
<dbReference type="InterPro" id="IPR040501">
    <property type="entry name" value="TFA2_Winged_2"/>
</dbReference>
<dbReference type="GO" id="GO:0001097">
    <property type="term" value="F:TFIIH-class transcription factor complex binding"/>
    <property type="evidence" value="ECO:0007669"/>
    <property type="project" value="TreeGrafter"/>
</dbReference>
<dbReference type="OrthoDB" id="5323195at2759"/>
<proteinExistence type="inferred from homology"/>
<evidence type="ECO:0000256" key="7">
    <source>
        <dbReference type="PIRNR" id="PIRNR016398"/>
    </source>
</evidence>
<feature type="region of interest" description="Disordered" evidence="8">
    <location>
        <begin position="1"/>
        <end position="29"/>
    </location>
</feature>
<dbReference type="CDD" id="cd07977">
    <property type="entry name" value="TFIIE_beta_winged_helix"/>
    <property type="match status" value="1"/>
</dbReference>
<evidence type="ECO:0000256" key="1">
    <source>
        <dbReference type="ARBA" id="ARBA00004123"/>
    </source>
</evidence>
<accession>A0A6A5VZ54</accession>
<evidence type="ECO:0000256" key="4">
    <source>
        <dbReference type="ARBA" id="ARBA00023163"/>
    </source>
</evidence>
<feature type="region of interest" description="Disordered" evidence="8">
    <location>
        <begin position="220"/>
        <end position="263"/>
    </location>
</feature>
<name>A0A6A5VZ54_9PLEO</name>
<comment type="function">
    <text evidence="6 7">Recruits TFIIH to the initiation complex and stimulates the RNA polymerase II C-terminal domain kinase and DNA-dependent ATPase activities of TFIIH. Both TFIIH and TFIIE are required for promoter clearance by RNA polymerase.</text>
</comment>
<dbReference type="GO" id="GO:0005673">
    <property type="term" value="C:transcription factor TFIIE complex"/>
    <property type="evidence" value="ECO:0007669"/>
    <property type="project" value="UniProtKB-UniRule"/>
</dbReference>
<evidence type="ECO:0000256" key="5">
    <source>
        <dbReference type="ARBA" id="ARBA00023242"/>
    </source>
</evidence>
<evidence type="ECO:0000256" key="3">
    <source>
        <dbReference type="ARBA" id="ARBA00023125"/>
    </source>
</evidence>
<keyword evidence="10" id="KW-0396">Initiation factor</keyword>
<keyword evidence="2 7" id="KW-0805">Transcription regulation</keyword>
<comment type="subcellular location">
    <subcellularLocation>
        <location evidence="1 7">Nucleus</location>
    </subcellularLocation>
</comment>
<dbReference type="EMBL" id="ML977648">
    <property type="protein sequence ID" value="KAF1994982.1"/>
    <property type="molecule type" value="Genomic_DNA"/>
</dbReference>
<reference evidence="10" key="1">
    <citation type="journal article" date="2020" name="Stud. Mycol.">
        <title>101 Dothideomycetes genomes: a test case for predicting lifestyles and emergence of pathogens.</title>
        <authorList>
            <person name="Haridas S."/>
            <person name="Albert R."/>
            <person name="Binder M."/>
            <person name="Bloem J."/>
            <person name="Labutti K."/>
            <person name="Salamov A."/>
            <person name="Andreopoulos B."/>
            <person name="Baker S."/>
            <person name="Barry K."/>
            <person name="Bills G."/>
            <person name="Bluhm B."/>
            <person name="Cannon C."/>
            <person name="Castanera R."/>
            <person name="Culley D."/>
            <person name="Daum C."/>
            <person name="Ezra D."/>
            <person name="Gonzalez J."/>
            <person name="Henrissat B."/>
            <person name="Kuo A."/>
            <person name="Liang C."/>
            <person name="Lipzen A."/>
            <person name="Lutzoni F."/>
            <person name="Magnuson J."/>
            <person name="Mondo S."/>
            <person name="Nolan M."/>
            <person name="Ohm R."/>
            <person name="Pangilinan J."/>
            <person name="Park H.-J."/>
            <person name="Ramirez L."/>
            <person name="Alfaro M."/>
            <person name="Sun H."/>
            <person name="Tritt A."/>
            <person name="Yoshinaga Y."/>
            <person name="Zwiers L.-H."/>
            <person name="Turgeon B."/>
            <person name="Goodwin S."/>
            <person name="Spatafora J."/>
            <person name="Crous P."/>
            <person name="Grigoriev I."/>
        </authorList>
    </citation>
    <scope>NUCLEOTIDE SEQUENCE</scope>
    <source>
        <strain evidence="10">CBS 123094</strain>
    </source>
</reference>
<evidence type="ECO:0000256" key="2">
    <source>
        <dbReference type="ARBA" id="ARBA00023015"/>
    </source>
</evidence>
<keyword evidence="10" id="KW-0648">Protein biosynthesis</keyword>
<dbReference type="InterPro" id="IPR016656">
    <property type="entry name" value="TFIIE-bsu"/>
</dbReference>
<evidence type="ECO:0000259" key="9">
    <source>
        <dbReference type="PROSITE" id="PS51351"/>
    </source>
</evidence>
<dbReference type="Pfam" id="PF18121">
    <property type="entry name" value="TFA2_Winged_2"/>
    <property type="match status" value="1"/>
</dbReference>
<dbReference type="GO" id="GO:0006367">
    <property type="term" value="P:transcription initiation at RNA polymerase II promoter"/>
    <property type="evidence" value="ECO:0007669"/>
    <property type="project" value="UniProtKB-UniRule"/>
</dbReference>
<comment type="subunit">
    <text evidence="7">Tetramer of two alpha and two beta chains.</text>
</comment>
<dbReference type="Pfam" id="PF22254">
    <property type="entry name" value="TFA2_E-tether"/>
    <property type="match status" value="1"/>
</dbReference>
<dbReference type="PIRSF" id="PIRSF016398">
    <property type="entry name" value="TFIIE-beta"/>
    <property type="match status" value="1"/>
</dbReference>
<dbReference type="InterPro" id="IPR054600">
    <property type="entry name" value="TFA2_E-tether"/>
</dbReference>
<protein>
    <recommendedName>
        <fullName evidence="7">Transcription initiation factor IIE subunit beta</fullName>
    </recommendedName>
</protein>
<keyword evidence="3 7" id="KW-0238">DNA-binding</keyword>
<dbReference type="PANTHER" id="PTHR12716">
    <property type="entry name" value="TRANSCRIPTION INITIATION FACTOR IIE, BETA SUBUNIT"/>
    <property type="match status" value="1"/>
</dbReference>
<evidence type="ECO:0000313" key="11">
    <source>
        <dbReference type="Proteomes" id="UP000799779"/>
    </source>
</evidence>
<feature type="compositionally biased region" description="Low complexity" evidence="8">
    <location>
        <begin position="8"/>
        <end position="23"/>
    </location>
</feature>
<feature type="domain" description="TFIIE beta" evidence="9">
    <location>
        <begin position="41"/>
        <end position="121"/>
    </location>
</feature>
<keyword evidence="5 7" id="KW-0539">Nucleus</keyword>